<name>Q2FN98_METHJ</name>
<dbReference type="EMBL" id="CP000254">
    <property type="protein sequence ID" value="ABD41830.1"/>
    <property type="molecule type" value="Genomic_DNA"/>
</dbReference>
<evidence type="ECO:0000313" key="2">
    <source>
        <dbReference type="Proteomes" id="UP000001941"/>
    </source>
</evidence>
<evidence type="ECO:0000313" key="1">
    <source>
        <dbReference type="EMBL" id="ABD41830.1"/>
    </source>
</evidence>
<dbReference type="InParanoid" id="Q2FN98"/>
<gene>
    <name evidence="1" type="ordered locus">Mhun_2123</name>
</gene>
<protein>
    <submittedName>
        <fullName evidence="1">Uncharacterized protein</fullName>
    </submittedName>
</protein>
<organism evidence="1 2">
    <name type="scientific">Methanospirillum hungatei JF-1 (strain ATCC 27890 / DSM 864 / NBRC 100397 / JF-1)</name>
    <dbReference type="NCBI Taxonomy" id="323259"/>
    <lineage>
        <taxon>Archaea</taxon>
        <taxon>Methanobacteriati</taxon>
        <taxon>Methanobacteriota</taxon>
        <taxon>Stenosarchaea group</taxon>
        <taxon>Methanomicrobia</taxon>
        <taxon>Methanomicrobiales</taxon>
        <taxon>Methanospirillaceae</taxon>
        <taxon>Methanospirillum</taxon>
    </lineage>
</organism>
<sequence>MSNKICDKTLNENICHHKSTCKREYSIAILINPLEISHIEFNYQFAVSLVNTIIAGSKSSHDLVKVILGIQEEINSEINPFLKDLDPECIIREFWWEYVNNDNIERIRYLEGIKKSTFAGNYYIPRDGMADFFDTSWWIIISNNLYFNLAALRKTSYLVPNPIEYIGTNGSLKDSLIFHHSNEISNYLTFFPFLKEYFVSKYLIPENKIHLLPLFRYLPENKIPFENEKALNYYLVWQIDIGSMDLFIENIEYFIDYFSDGNYELTIIFTKNGTPFQINYYSDPDLLKLKKILGSKFTKKQQIKFSLMPSRKDYYFMLKNAQFIFIPFIDNYISDYLLDISIMGKQVLCIEHPILHYLCKQYSIDANFFNNANELNYYLSCIKRGEKSLEFGDCDFIKNKHNNYKNHIQFWQELKKYYEK</sequence>
<dbReference type="KEGG" id="mhu:Mhun_2123"/>
<accession>Q2FN98</accession>
<dbReference type="EnsemblBacteria" id="ABD41830">
    <property type="protein sequence ID" value="ABD41830"/>
    <property type="gene ID" value="Mhun_2123"/>
</dbReference>
<dbReference type="AlphaFoldDB" id="Q2FN98"/>
<dbReference type="RefSeq" id="WP_011449089.1">
    <property type="nucleotide sequence ID" value="NC_007796.1"/>
</dbReference>
<dbReference type="HOGENOM" id="CLU_653172_0_0_2"/>
<dbReference type="GeneID" id="3925239"/>
<keyword evidence="2" id="KW-1185">Reference proteome</keyword>
<reference evidence="2" key="1">
    <citation type="journal article" date="2016" name="Stand. Genomic Sci.">
        <title>Complete genome sequence of Methanospirillum hungatei type strain JF1.</title>
        <authorList>
            <person name="Gunsalus R.P."/>
            <person name="Cook L.E."/>
            <person name="Crable B."/>
            <person name="Rohlin L."/>
            <person name="McDonald E."/>
            <person name="Mouttaki H."/>
            <person name="Sieber J.R."/>
            <person name="Poweleit N."/>
            <person name="Zhou H."/>
            <person name="Lapidus A.L."/>
            <person name="Daligault H.E."/>
            <person name="Land M."/>
            <person name="Gilna P."/>
            <person name="Ivanova N."/>
            <person name="Kyrpides N."/>
            <person name="Culley D.E."/>
            <person name="McInerney M.J."/>
        </authorList>
    </citation>
    <scope>NUCLEOTIDE SEQUENCE [LARGE SCALE GENOMIC DNA]</scope>
    <source>
        <strain evidence="2">ATCC 27890 / DSM 864 / NBRC 100397 / JF-1</strain>
    </source>
</reference>
<dbReference type="STRING" id="323259.Mhun_2123"/>
<dbReference type="Proteomes" id="UP000001941">
    <property type="component" value="Chromosome"/>
</dbReference>
<proteinExistence type="predicted"/>